<dbReference type="EMBL" id="HBUF01272944">
    <property type="protein sequence ID" value="CAG6685693.1"/>
    <property type="molecule type" value="Transcribed_RNA"/>
</dbReference>
<dbReference type="GO" id="GO:0004601">
    <property type="term" value="F:peroxidase activity"/>
    <property type="evidence" value="ECO:0007669"/>
    <property type="project" value="UniProtKB-KW"/>
</dbReference>
<dbReference type="GO" id="GO:0005576">
    <property type="term" value="C:extracellular region"/>
    <property type="evidence" value="ECO:0007669"/>
    <property type="project" value="UniProtKB-SubCell"/>
</dbReference>
<keyword evidence="2" id="KW-0964">Secreted</keyword>
<dbReference type="PANTHER" id="PTHR11475">
    <property type="entry name" value="OXIDASE/PEROXIDASE"/>
    <property type="match status" value="1"/>
</dbReference>
<evidence type="ECO:0000256" key="6">
    <source>
        <dbReference type="ARBA" id="ARBA00023004"/>
    </source>
</evidence>
<name>A0A8D8X6M7_9HEMI</name>
<dbReference type="GO" id="GO:0020037">
    <property type="term" value="F:heme binding"/>
    <property type="evidence" value="ECO:0007669"/>
    <property type="project" value="InterPro"/>
</dbReference>
<dbReference type="EMBL" id="HBUF01272950">
    <property type="protein sequence ID" value="CAG6685699.1"/>
    <property type="molecule type" value="Transcribed_RNA"/>
</dbReference>
<dbReference type="AlphaFoldDB" id="A0A8D8X6M7"/>
<feature type="signal peptide" evidence="7">
    <location>
        <begin position="1"/>
        <end position="17"/>
    </location>
</feature>
<sequence length="767" mass="84755">MACSMLVVLVAVGIVFQFGSQTAMTSVLEASAFVRLPFASVNSYVNFYNDVSQSRNRRAVSRLPVLTSLELENSVSIAESFVSKMYTHEVNIAGSGVKILPGTPAQGQLIDSQPSLEALQMNRDALVALRASKYIASKHCLRLRISDDECARQLADLKLSPTSLGKKCVTGADPAFCAGDPRFRSQDDSCNHRSHPTWGMSNTPYRRLLFPAYDDGLSTPRGSSRSRPLPSPRAISVGMTIDEDRPDRHSTLALMQWGQFVFNDMAHTVTSHMFNTGSTINCCTPEGFPVSPRHSHSACFPIEVPKKDPFYAKFGRTCMNYVRSVAALRQDCSFGPLDQLNQATPVLDASMIYGTSDEVTASLRSFTSGKLLNNGNFLPQSSTPETDCQIRDSASVNVCYASGDSRVNLNPHTTVMYTLWMREHNRIADQLARVNPQWSDERLFQESRKLVGAMIQHITYNEFLPLVLGGKYSRRRGLALFARNSGYSDLYDEFIDPSVSNAFATAAAKFTNSLMSGQIELVAEDRSSTDNSIIELKEHYNSPSIMESGDNFDNLIRGLATQSGQKMDTKYSKAVTQFLYSDDSNYGLDAISLDIQRGRDHGLPGYNAYRTFCGLKPASSFEDLQDTIPKASIAKLKSLYKKVDDIDLIVGGISEAPQDGAVVGPTFRCILAEQFIKTRAGDRFFYDNPGQPSSFSKRQLDEIRKANLARVMCDNSDHVATMQKSVFIKPGPENKLFHCTSSQIPSLNLDAWREEEGYLTATTNASS</sequence>
<dbReference type="EMBL" id="HBUF01161728">
    <property type="protein sequence ID" value="CAG6650330.1"/>
    <property type="molecule type" value="Transcribed_RNA"/>
</dbReference>
<organism evidence="8">
    <name type="scientific">Cacopsylla melanoneura</name>
    <dbReference type="NCBI Taxonomy" id="428564"/>
    <lineage>
        <taxon>Eukaryota</taxon>
        <taxon>Metazoa</taxon>
        <taxon>Ecdysozoa</taxon>
        <taxon>Arthropoda</taxon>
        <taxon>Hexapoda</taxon>
        <taxon>Insecta</taxon>
        <taxon>Pterygota</taxon>
        <taxon>Neoptera</taxon>
        <taxon>Paraneoptera</taxon>
        <taxon>Hemiptera</taxon>
        <taxon>Sternorrhyncha</taxon>
        <taxon>Psylloidea</taxon>
        <taxon>Psyllidae</taxon>
        <taxon>Psyllinae</taxon>
        <taxon>Cacopsylla</taxon>
    </lineage>
</organism>
<dbReference type="EMBL" id="HBUF01272946">
    <property type="protein sequence ID" value="CAG6685695.1"/>
    <property type="molecule type" value="Transcribed_RNA"/>
</dbReference>
<proteinExistence type="predicted"/>
<evidence type="ECO:0000256" key="7">
    <source>
        <dbReference type="SAM" id="SignalP"/>
    </source>
</evidence>
<dbReference type="InterPro" id="IPR019791">
    <property type="entry name" value="Haem_peroxidase_animal"/>
</dbReference>
<dbReference type="PROSITE" id="PS50292">
    <property type="entry name" value="PEROXIDASE_3"/>
    <property type="match status" value="1"/>
</dbReference>
<dbReference type="PRINTS" id="PR00457">
    <property type="entry name" value="ANPEROXIDASE"/>
</dbReference>
<keyword evidence="6" id="KW-0408">Iron</keyword>
<keyword evidence="4" id="KW-0349">Heme</keyword>
<dbReference type="SUPFAM" id="SSF48113">
    <property type="entry name" value="Heme-dependent peroxidases"/>
    <property type="match status" value="1"/>
</dbReference>
<dbReference type="CDD" id="cd09823">
    <property type="entry name" value="peroxinectin_like"/>
    <property type="match status" value="1"/>
</dbReference>
<dbReference type="PANTHER" id="PTHR11475:SF125">
    <property type="entry name" value="GH11385P"/>
    <property type="match status" value="1"/>
</dbReference>
<reference evidence="8" key="1">
    <citation type="submission" date="2021-05" db="EMBL/GenBank/DDBJ databases">
        <authorList>
            <person name="Alioto T."/>
            <person name="Alioto T."/>
            <person name="Gomez Garrido J."/>
        </authorList>
    </citation>
    <scope>NUCLEOTIDE SEQUENCE</scope>
</reference>
<dbReference type="EMBL" id="HBUF01272951">
    <property type="protein sequence ID" value="CAG6685700.1"/>
    <property type="molecule type" value="Transcribed_RNA"/>
</dbReference>
<dbReference type="GO" id="GO:0022412">
    <property type="term" value="P:cellular process involved in reproduction in multicellular organism"/>
    <property type="evidence" value="ECO:0007669"/>
    <property type="project" value="UniProtKB-ARBA"/>
</dbReference>
<comment type="subcellular location">
    <subcellularLocation>
        <location evidence="1">Secreted</location>
    </subcellularLocation>
</comment>
<dbReference type="EMBL" id="HBUF01272947">
    <property type="protein sequence ID" value="CAG6685696.1"/>
    <property type="molecule type" value="Transcribed_RNA"/>
</dbReference>
<dbReference type="InterPro" id="IPR037120">
    <property type="entry name" value="Haem_peroxidase_sf_animal"/>
</dbReference>
<dbReference type="EMBL" id="HBUF01339358">
    <property type="protein sequence ID" value="CAG6700295.1"/>
    <property type="molecule type" value="Transcribed_RNA"/>
</dbReference>
<evidence type="ECO:0000313" key="8">
    <source>
        <dbReference type="EMBL" id="CAG6685697.1"/>
    </source>
</evidence>
<dbReference type="InterPro" id="IPR010255">
    <property type="entry name" value="Haem_peroxidase_sf"/>
</dbReference>
<protein>
    <submittedName>
        <fullName evidence="8">Peroxidase</fullName>
    </submittedName>
</protein>
<keyword evidence="3 8" id="KW-0575">Peroxidase</keyword>
<keyword evidence="5 7" id="KW-0732">Signal</keyword>
<dbReference type="EMBL" id="HBUF01272949">
    <property type="protein sequence ID" value="CAG6685698.1"/>
    <property type="molecule type" value="Transcribed_RNA"/>
</dbReference>
<dbReference type="EMBL" id="HBUF01272943">
    <property type="protein sequence ID" value="CAG6685692.1"/>
    <property type="molecule type" value="Transcribed_RNA"/>
</dbReference>
<dbReference type="EMBL" id="HBUF01272945">
    <property type="protein sequence ID" value="CAG6685694.1"/>
    <property type="molecule type" value="Transcribed_RNA"/>
</dbReference>
<accession>A0A8D8X6M7</accession>
<dbReference type="EMBL" id="HBUF01272948">
    <property type="protein sequence ID" value="CAG6685697.1"/>
    <property type="molecule type" value="Transcribed_RNA"/>
</dbReference>
<feature type="chain" id="PRO_5036428870" evidence="7">
    <location>
        <begin position="18"/>
        <end position="767"/>
    </location>
</feature>
<keyword evidence="4" id="KW-0479">Metal-binding</keyword>
<dbReference type="EMBL" id="HBUF01272952">
    <property type="protein sequence ID" value="CAG6685701.1"/>
    <property type="molecule type" value="Transcribed_RNA"/>
</dbReference>
<evidence type="ECO:0000256" key="2">
    <source>
        <dbReference type="ARBA" id="ARBA00022525"/>
    </source>
</evidence>
<dbReference type="GO" id="GO:0006979">
    <property type="term" value="P:response to oxidative stress"/>
    <property type="evidence" value="ECO:0007669"/>
    <property type="project" value="InterPro"/>
</dbReference>
<dbReference type="Gene3D" id="1.10.640.10">
    <property type="entry name" value="Haem peroxidase domain superfamily, animal type"/>
    <property type="match status" value="1"/>
</dbReference>
<evidence type="ECO:0000256" key="4">
    <source>
        <dbReference type="ARBA" id="ARBA00022617"/>
    </source>
</evidence>
<evidence type="ECO:0000256" key="3">
    <source>
        <dbReference type="ARBA" id="ARBA00022559"/>
    </source>
</evidence>
<evidence type="ECO:0000256" key="1">
    <source>
        <dbReference type="ARBA" id="ARBA00004613"/>
    </source>
</evidence>
<keyword evidence="3 8" id="KW-0560">Oxidoreductase</keyword>
<dbReference type="EMBL" id="HBUF01651852">
    <property type="protein sequence ID" value="CAG6787106.1"/>
    <property type="molecule type" value="Transcribed_RNA"/>
</dbReference>
<dbReference type="Pfam" id="PF03098">
    <property type="entry name" value="An_peroxidase"/>
    <property type="match status" value="1"/>
</dbReference>
<dbReference type="FunFam" id="1.10.640.10:FF:000003">
    <property type="entry name" value="chorion peroxidase"/>
    <property type="match status" value="1"/>
</dbReference>
<dbReference type="EMBL" id="HBUF01161727">
    <property type="protein sequence ID" value="CAG6650329.1"/>
    <property type="molecule type" value="Transcribed_RNA"/>
</dbReference>
<evidence type="ECO:0000256" key="5">
    <source>
        <dbReference type="ARBA" id="ARBA00022729"/>
    </source>
</evidence>